<evidence type="ECO:0000313" key="1">
    <source>
        <dbReference type="EMBL" id="CAI6338861.1"/>
    </source>
</evidence>
<reference evidence="1" key="1">
    <citation type="submission" date="2023-01" db="EMBL/GenBank/DDBJ databases">
        <authorList>
            <person name="Van Ghelder C."/>
            <person name="Rancurel C."/>
        </authorList>
    </citation>
    <scope>NUCLEOTIDE SEQUENCE</scope>
    <source>
        <strain evidence="1">CNCM I-4278</strain>
    </source>
</reference>
<accession>A0A9W4UPY8</accession>
<keyword evidence="2" id="KW-1185">Reference proteome</keyword>
<sequence length="773" mass="88215">MRSPPIACRRAVHSFNPNASSPHIWISDDLLSCTVTHFFRAVCPHQKRHGSHVPGPLEAQRRAAKRKMTAQATYHDSEAFTPPSFNLRALFAAFRQRREPQWTYEPPSLSHLPIDSSNVSSSLPALEPPVCDTPDALSAPTLESPAYDDSITTVHITTETQSRPRDAYTCFHDFKTHLDLADLSRAAAPRESLLHLFDAHSPSASADACDYVIFVLRYLSTVQCERSLILSLLAAERVALPGIYTPGGLELLQTIDAMFHNVQEHPRLLLEFYRKLARLNRNAKGSKGPRQDLALRLLIRGLWGAEAARNRTLGTTAWAFLRNLCEKLSASQFRTHLLYIFNGPAYIAMPRFGRLMGPHLRSEDKHAIHRIVVKVLECVPHNLVYEWAMHLFPNLNKGRAYTAVQRFIELTFQIDRRSDQLKDGVSTSLMAFHRLVSSWVNPGAVHMPQHLVLYALLNSLISHHSWDGKRTTRLLLFIETYMRDADTDTLDSLPFDEILPELLHQLNESLLPNHGVIELMIPHIYRKHGLPPVLDLLGRIADRGIPLSNTSFLADFVKHRTQELKQYSKTHHLFTERERQRYIVLLAACKELRVKVASLGTANLSREVYKLRSEQFFNFILERARDNNILPLAYRDVNIYTSIQTRVALLAQLANQYSLDPSLTPRQSWRSIYTMYKYIKNSAQKPPPLFIKAVVESCIARPLSARYFVSARRLQWVLRLVEEVEGLEAAQKLENDFWHRRGDLIALAKRRLKDSGGHGRVHVSTLRRLGLFS</sequence>
<evidence type="ECO:0000313" key="2">
    <source>
        <dbReference type="Proteomes" id="UP001152607"/>
    </source>
</evidence>
<dbReference type="AlphaFoldDB" id="A0A9W4UPY8"/>
<comment type="caution">
    <text evidence="1">The sequence shown here is derived from an EMBL/GenBank/DDBJ whole genome shotgun (WGS) entry which is preliminary data.</text>
</comment>
<dbReference type="EMBL" id="CAOQHR010000008">
    <property type="protein sequence ID" value="CAI6338861.1"/>
    <property type="molecule type" value="Genomic_DNA"/>
</dbReference>
<protein>
    <submittedName>
        <fullName evidence="1">Uncharacterized protein</fullName>
    </submittedName>
</protein>
<proteinExistence type="predicted"/>
<name>A0A9W4UPY8_9PLEO</name>
<dbReference type="Proteomes" id="UP001152607">
    <property type="component" value="Unassembled WGS sequence"/>
</dbReference>
<dbReference type="OrthoDB" id="5428038at2759"/>
<organism evidence="1 2">
    <name type="scientific">Periconia digitata</name>
    <dbReference type="NCBI Taxonomy" id="1303443"/>
    <lineage>
        <taxon>Eukaryota</taxon>
        <taxon>Fungi</taxon>
        <taxon>Dikarya</taxon>
        <taxon>Ascomycota</taxon>
        <taxon>Pezizomycotina</taxon>
        <taxon>Dothideomycetes</taxon>
        <taxon>Pleosporomycetidae</taxon>
        <taxon>Pleosporales</taxon>
        <taxon>Massarineae</taxon>
        <taxon>Periconiaceae</taxon>
        <taxon>Periconia</taxon>
    </lineage>
</organism>
<gene>
    <name evidence="1" type="ORF">PDIGIT_LOCUS11997</name>
</gene>